<proteinExistence type="predicted"/>
<reference evidence="2" key="2">
    <citation type="journal article" date="2021" name="PeerJ">
        <title>Extensive microbial diversity within the chicken gut microbiome revealed by metagenomics and culture.</title>
        <authorList>
            <person name="Gilroy R."/>
            <person name="Ravi A."/>
            <person name="Getino M."/>
            <person name="Pursley I."/>
            <person name="Horton D.L."/>
            <person name="Alikhan N.F."/>
            <person name="Baker D."/>
            <person name="Gharbi K."/>
            <person name="Hall N."/>
            <person name="Watson M."/>
            <person name="Adriaenssens E.M."/>
            <person name="Foster-Nyarko E."/>
            <person name="Jarju S."/>
            <person name="Secka A."/>
            <person name="Antonio M."/>
            <person name="Oren A."/>
            <person name="Chaudhuri R.R."/>
            <person name="La Ragione R."/>
            <person name="Hildebrand F."/>
            <person name="Pallen M.J."/>
        </authorList>
    </citation>
    <scope>NUCLEOTIDE SEQUENCE</scope>
    <source>
        <strain evidence="2">CHK199-13235</strain>
    </source>
</reference>
<dbReference type="Proteomes" id="UP000824002">
    <property type="component" value="Unassembled WGS sequence"/>
</dbReference>
<evidence type="ECO:0000256" key="1">
    <source>
        <dbReference type="SAM" id="Phobius"/>
    </source>
</evidence>
<dbReference type="InterPro" id="IPR025324">
    <property type="entry name" value="DUF4230"/>
</dbReference>
<accession>A0A9D1FL66</accession>
<sequence>MEEKEGKKKDKQQEKKKFSLTQSFLAANLTVKLITAAAVVAVLIFIGVGIGKSFSAESKTTKLGFEDIGELATQAAYCTEVNVTEASRSLWGMEIPFTQSKYIYSYDVEIKAGMDFSAIEWNIDEKNSVITVKLPEIKVLSNEPDLDSLKIYHEEESIFRQISLEENNEALAALKETAEKDAVANGLLENARANAETILTTFFGSAYDLDEYKLQFTDLKTGEKDS</sequence>
<gene>
    <name evidence="2" type="ORF">IAB51_02285</name>
</gene>
<comment type="caution">
    <text evidence="2">The sequence shown here is derived from an EMBL/GenBank/DDBJ whole genome shotgun (WGS) entry which is preliminary data.</text>
</comment>
<feature type="transmembrane region" description="Helical" evidence="1">
    <location>
        <begin position="20"/>
        <end position="50"/>
    </location>
</feature>
<protein>
    <submittedName>
        <fullName evidence="2">DUF4230 domain-containing protein</fullName>
    </submittedName>
</protein>
<dbReference type="AlphaFoldDB" id="A0A9D1FL66"/>
<keyword evidence="1" id="KW-0472">Membrane</keyword>
<keyword evidence="1" id="KW-0812">Transmembrane</keyword>
<keyword evidence="1" id="KW-1133">Transmembrane helix</keyword>
<name>A0A9D1FL66_9FIRM</name>
<evidence type="ECO:0000313" key="3">
    <source>
        <dbReference type="Proteomes" id="UP000824002"/>
    </source>
</evidence>
<dbReference type="Pfam" id="PF14014">
    <property type="entry name" value="DUF4230"/>
    <property type="match status" value="1"/>
</dbReference>
<dbReference type="EMBL" id="DVJP01000018">
    <property type="protein sequence ID" value="HIS75614.1"/>
    <property type="molecule type" value="Genomic_DNA"/>
</dbReference>
<evidence type="ECO:0000313" key="2">
    <source>
        <dbReference type="EMBL" id="HIS75614.1"/>
    </source>
</evidence>
<reference evidence="2" key="1">
    <citation type="submission" date="2020-10" db="EMBL/GenBank/DDBJ databases">
        <authorList>
            <person name="Gilroy R."/>
        </authorList>
    </citation>
    <scope>NUCLEOTIDE SEQUENCE</scope>
    <source>
        <strain evidence="2">CHK199-13235</strain>
    </source>
</reference>
<organism evidence="2 3">
    <name type="scientific">Candidatus Merdivicinus excrementipullorum</name>
    <dbReference type="NCBI Taxonomy" id="2840867"/>
    <lineage>
        <taxon>Bacteria</taxon>
        <taxon>Bacillati</taxon>
        <taxon>Bacillota</taxon>
        <taxon>Clostridia</taxon>
        <taxon>Eubacteriales</taxon>
        <taxon>Oscillospiraceae</taxon>
        <taxon>Oscillospiraceae incertae sedis</taxon>
        <taxon>Candidatus Merdivicinus</taxon>
    </lineage>
</organism>